<feature type="non-terminal residue" evidence="1">
    <location>
        <position position="82"/>
    </location>
</feature>
<protein>
    <recommendedName>
        <fullName evidence="3">Tafazzin family protein</fullName>
    </recommendedName>
</protein>
<proteinExistence type="predicted"/>
<reference evidence="1" key="1">
    <citation type="submission" date="2023-10" db="EMBL/GenBank/DDBJ databases">
        <title>Genome assembly of Pristionchus species.</title>
        <authorList>
            <person name="Yoshida K."/>
            <person name="Sommer R.J."/>
        </authorList>
    </citation>
    <scope>NUCLEOTIDE SEQUENCE</scope>
    <source>
        <strain evidence="1">RS5133</strain>
    </source>
</reference>
<evidence type="ECO:0008006" key="3">
    <source>
        <dbReference type="Google" id="ProtNLM"/>
    </source>
</evidence>
<sequence length="82" mass="9113">THSIPKVNRSVLPPDFNPARRWTFVETGKLGRGMPRGLINPIVLRGNEPRRESTTAQLLAEIDRNFVAARGELSTPSPYTTS</sequence>
<gene>
    <name evidence="1" type="ORF">PFISCL1PPCAC_23992</name>
</gene>
<name>A0AAV5WQ25_9BILA</name>
<evidence type="ECO:0000313" key="1">
    <source>
        <dbReference type="EMBL" id="GMT32695.1"/>
    </source>
</evidence>
<keyword evidence="2" id="KW-1185">Reference proteome</keyword>
<feature type="non-terminal residue" evidence="1">
    <location>
        <position position="1"/>
    </location>
</feature>
<evidence type="ECO:0000313" key="2">
    <source>
        <dbReference type="Proteomes" id="UP001432322"/>
    </source>
</evidence>
<accession>A0AAV5WQ25</accession>
<dbReference type="EMBL" id="BTSY01000006">
    <property type="protein sequence ID" value="GMT32695.1"/>
    <property type="molecule type" value="Genomic_DNA"/>
</dbReference>
<dbReference type="Proteomes" id="UP001432322">
    <property type="component" value="Unassembled WGS sequence"/>
</dbReference>
<organism evidence="1 2">
    <name type="scientific">Pristionchus fissidentatus</name>
    <dbReference type="NCBI Taxonomy" id="1538716"/>
    <lineage>
        <taxon>Eukaryota</taxon>
        <taxon>Metazoa</taxon>
        <taxon>Ecdysozoa</taxon>
        <taxon>Nematoda</taxon>
        <taxon>Chromadorea</taxon>
        <taxon>Rhabditida</taxon>
        <taxon>Rhabditina</taxon>
        <taxon>Diplogasteromorpha</taxon>
        <taxon>Diplogasteroidea</taxon>
        <taxon>Neodiplogasteridae</taxon>
        <taxon>Pristionchus</taxon>
    </lineage>
</organism>
<comment type="caution">
    <text evidence="1">The sequence shown here is derived from an EMBL/GenBank/DDBJ whole genome shotgun (WGS) entry which is preliminary data.</text>
</comment>
<dbReference type="AlphaFoldDB" id="A0AAV5WQ25"/>